<dbReference type="Pfam" id="PF13545">
    <property type="entry name" value="HTH_Crp_2"/>
    <property type="match status" value="1"/>
</dbReference>
<evidence type="ECO:0000256" key="1">
    <source>
        <dbReference type="ARBA" id="ARBA00023015"/>
    </source>
</evidence>
<reference evidence="7" key="2">
    <citation type="submission" date="2020-09" db="EMBL/GenBank/DDBJ databases">
        <authorList>
            <person name="Sun Q."/>
            <person name="Zhou Y."/>
        </authorList>
    </citation>
    <scope>NUCLEOTIDE SEQUENCE</scope>
    <source>
        <strain evidence="7">CGMCC 1.15178</strain>
    </source>
</reference>
<protein>
    <submittedName>
        <fullName evidence="7">Anaerobic regulatory protein</fullName>
    </submittedName>
</protein>
<dbReference type="GO" id="GO:0005829">
    <property type="term" value="C:cytosol"/>
    <property type="evidence" value="ECO:0007669"/>
    <property type="project" value="TreeGrafter"/>
</dbReference>
<dbReference type="PROSITE" id="PS50042">
    <property type="entry name" value="CNMP_BINDING_3"/>
    <property type="match status" value="1"/>
</dbReference>
<dbReference type="SUPFAM" id="SSF46785">
    <property type="entry name" value="Winged helix' DNA-binding domain"/>
    <property type="match status" value="1"/>
</dbReference>
<evidence type="ECO:0000259" key="5">
    <source>
        <dbReference type="PROSITE" id="PS50042"/>
    </source>
</evidence>
<proteinExistence type="predicted"/>
<dbReference type="InterPro" id="IPR018490">
    <property type="entry name" value="cNMP-bd_dom_sf"/>
</dbReference>
<dbReference type="Pfam" id="PF00027">
    <property type="entry name" value="cNMP_binding"/>
    <property type="match status" value="1"/>
</dbReference>
<dbReference type="InterPro" id="IPR036390">
    <property type="entry name" value="WH_DNA-bd_sf"/>
</dbReference>
<dbReference type="InterPro" id="IPR050397">
    <property type="entry name" value="Env_Response_Regulators"/>
</dbReference>
<keyword evidence="1" id="KW-0805">Transcription regulation</keyword>
<dbReference type="PROSITE" id="PS00042">
    <property type="entry name" value="HTH_CRP_1"/>
    <property type="match status" value="1"/>
</dbReference>
<dbReference type="AlphaFoldDB" id="A0A916YPJ4"/>
<dbReference type="SMART" id="SM00419">
    <property type="entry name" value="HTH_CRP"/>
    <property type="match status" value="1"/>
</dbReference>
<gene>
    <name evidence="7" type="primary">fnr</name>
    <name evidence="7" type="ORF">GCM10010911_11250</name>
</gene>
<evidence type="ECO:0000256" key="4">
    <source>
        <dbReference type="ARBA" id="ARBA00023163"/>
    </source>
</evidence>
<dbReference type="PANTHER" id="PTHR24567">
    <property type="entry name" value="CRP FAMILY TRANSCRIPTIONAL REGULATORY PROTEIN"/>
    <property type="match status" value="1"/>
</dbReference>
<dbReference type="InterPro" id="IPR012318">
    <property type="entry name" value="HTH_CRP"/>
</dbReference>
<reference evidence="7" key="1">
    <citation type="journal article" date="2014" name="Int. J. Syst. Evol. Microbiol.">
        <title>Complete genome sequence of Corynebacterium casei LMG S-19264T (=DSM 44701T), isolated from a smear-ripened cheese.</title>
        <authorList>
            <consortium name="US DOE Joint Genome Institute (JGI-PGF)"/>
            <person name="Walter F."/>
            <person name="Albersmeier A."/>
            <person name="Kalinowski J."/>
            <person name="Ruckert C."/>
        </authorList>
    </citation>
    <scope>NUCLEOTIDE SEQUENCE</scope>
    <source>
        <strain evidence="7">CGMCC 1.15178</strain>
    </source>
</reference>
<dbReference type="EMBL" id="BMHP01000001">
    <property type="protein sequence ID" value="GGD55341.1"/>
    <property type="molecule type" value="Genomic_DNA"/>
</dbReference>
<dbReference type="CDD" id="cd00038">
    <property type="entry name" value="CAP_ED"/>
    <property type="match status" value="1"/>
</dbReference>
<dbReference type="InterPro" id="IPR014710">
    <property type="entry name" value="RmlC-like_jellyroll"/>
</dbReference>
<comment type="caution">
    <text evidence="7">The sequence shown here is derived from an EMBL/GenBank/DDBJ whole genome shotgun (WGS) entry which is preliminary data.</text>
</comment>
<dbReference type="PROSITE" id="PS51063">
    <property type="entry name" value="HTH_CRP_2"/>
    <property type="match status" value="1"/>
</dbReference>
<organism evidence="7 8">
    <name type="scientific">Paenibacillus nasutitermitis</name>
    <dbReference type="NCBI Taxonomy" id="1652958"/>
    <lineage>
        <taxon>Bacteria</taxon>
        <taxon>Bacillati</taxon>
        <taxon>Bacillota</taxon>
        <taxon>Bacilli</taxon>
        <taxon>Bacillales</taxon>
        <taxon>Paenibacillaceae</taxon>
        <taxon>Paenibacillus</taxon>
    </lineage>
</organism>
<dbReference type="RefSeq" id="WP_373288766.1">
    <property type="nucleotide sequence ID" value="NZ_BMHP01000001.1"/>
</dbReference>
<evidence type="ECO:0000313" key="8">
    <source>
        <dbReference type="Proteomes" id="UP000612456"/>
    </source>
</evidence>
<dbReference type="Gene3D" id="2.60.120.10">
    <property type="entry name" value="Jelly Rolls"/>
    <property type="match status" value="1"/>
</dbReference>
<dbReference type="SMART" id="SM00100">
    <property type="entry name" value="cNMP"/>
    <property type="match status" value="1"/>
</dbReference>
<keyword evidence="3" id="KW-0010">Activator</keyword>
<keyword evidence="4" id="KW-0804">Transcription</keyword>
<accession>A0A916YPJ4</accession>
<dbReference type="PANTHER" id="PTHR24567:SF74">
    <property type="entry name" value="HTH-TYPE TRANSCRIPTIONAL REGULATOR ARCR"/>
    <property type="match status" value="1"/>
</dbReference>
<name>A0A916YPJ4_9BACL</name>
<evidence type="ECO:0000256" key="2">
    <source>
        <dbReference type="ARBA" id="ARBA00023125"/>
    </source>
</evidence>
<dbReference type="SUPFAM" id="SSF51206">
    <property type="entry name" value="cAMP-binding domain-like"/>
    <property type="match status" value="1"/>
</dbReference>
<sequence length="246" mass="28067">MSIQSVMNRKHEQDMKAHAGISQFFSPDSMQRLQSIMYPRSATAGSHLFWEGEVSDKLYFVKKGMIHITKSADNGRMLTLHLHPAGDLFGQMDPFHDSVHSFNAEVMEDSEIGVILQKDLEVLLWQHGDLAIEFMKWMGLQHRMTQAKFRDLMLFGKSGALCSLLIRLSNTYGVERDNLTFISRKLTNTQMADMIGTSRESVNRMLSDMKKDGIISVEDGCIAIHDRGYLQNICRCENCPIELCRM</sequence>
<dbReference type="Gene3D" id="1.10.10.10">
    <property type="entry name" value="Winged helix-like DNA-binding domain superfamily/Winged helix DNA-binding domain"/>
    <property type="match status" value="1"/>
</dbReference>
<feature type="domain" description="HTH crp-type" evidence="6">
    <location>
        <begin position="155"/>
        <end position="228"/>
    </location>
</feature>
<keyword evidence="2" id="KW-0238">DNA-binding</keyword>
<evidence type="ECO:0000256" key="3">
    <source>
        <dbReference type="ARBA" id="ARBA00023159"/>
    </source>
</evidence>
<dbReference type="Proteomes" id="UP000612456">
    <property type="component" value="Unassembled WGS sequence"/>
</dbReference>
<dbReference type="CDD" id="cd00092">
    <property type="entry name" value="HTH_CRP"/>
    <property type="match status" value="1"/>
</dbReference>
<dbReference type="InterPro" id="IPR018335">
    <property type="entry name" value="Tscrpt_reg_HTH_Crp-type_CS"/>
</dbReference>
<dbReference type="PRINTS" id="PR00034">
    <property type="entry name" value="HTHCRP"/>
</dbReference>
<keyword evidence="8" id="KW-1185">Reference proteome</keyword>
<feature type="domain" description="Cyclic nucleotide-binding" evidence="5">
    <location>
        <begin position="21"/>
        <end position="124"/>
    </location>
</feature>
<evidence type="ECO:0000313" key="7">
    <source>
        <dbReference type="EMBL" id="GGD55341.1"/>
    </source>
</evidence>
<dbReference type="GO" id="GO:0003700">
    <property type="term" value="F:DNA-binding transcription factor activity"/>
    <property type="evidence" value="ECO:0007669"/>
    <property type="project" value="InterPro"/>
</dbReference>
<dbReference type="GO" id="GO:0003677">
    <property type="term" value="F:DNA binding"/>
    <property type="evidence" value="ECO:0007669"/>
    <property type="project" value="UniProtKB-KW"/>
</dbReference>
<dbReference type="InterPro" id="IPR000595">
    <property type="entry name" value="cNMP-bd_dom"/>
</dbReference>
<dbReference type="InterPro" id="IPR036388">
    <property type="entry name" value="WH-like_DNA-bd_sf"/>
</dbReference>
<evidence type="ECO:0000259" key="6">
    <source>
        <dbReference type="PROSITE" id="PS51063"/>
    </source>
</evidence>